<feature type="compositionally biased region" description="Basic and acidic residues" evidence="1">
    <location>
        <begin position="118"/>
        <end position="136"/>
    </location>
</feature>
<protein>
    <submittedName>
        <fullName evidence="2">Uncharacterized protein</fullName>
    </submittedName>
</protein>
<evidence type="ECO:0000313" key="3">
    <source>
        <dbReference type="Proteomes" id="UP001500665"/>
    </source>
</evidence>
<evidence type="ECO:0000256" key="1">
    <source>
        <dbReference type="SAM" id="MobiDB-lite"/>
    </source>
</evidence>
<dbReference type="EMBL" id="BAAAHH010000020">
    <property type="protein sequence ID" value="GAA0958280.1"/>
    <property type="molecule type" value="Genomic_DNA"/>
</dbReference>
<evidence type="ECO:0000313" key="2">
    <source>
        <dbReference type="EMBL" id="GAA0958280.1"/>
    </source>
</evidence>
<dbReference type="RefSeq" id="WP_344243043.1">
    <property type="nucleotide sequence ID" value="NZ_BAAAHH010000020.1"/>
</dbReference>
<name>A0ABP4C2W9_9ACTN</name>
<gene>
    <name evidence="2" type="ORF">GCM10009550_46660</name>
</gene>
<accession>A0ABP4C2W9</accession>
<feature type="region of interest" description="Disordered" evidence="1">
    <location>
        <begin position="118"/>
        <end position="154"/>
    </location>
</feature>
<comment type="caution">
    <text evidence="2">The sequence shown here is derived from an EMBL/GenBank/DDBJ whole genome shotgun (WGS) entry which is preliminary data.</text>
</comment>
<reference evidence="3" key="1">
    <citation type="journal article" date="2019" name="Int. J. Syst. Evol. Microbiol.">
        <title>The Global Catalogue of Microorganisms (GCM) 10K type strain sequencing project: providing services to taxonomists for standard genome sequencing and annotation.</title>
        <authorList>
            <consortium name="The Broad Institute Genomics Platform"/>
            <consortium name="The Broad Institute Genome Sequencing Center for Infectious Disease"/>
            <person name="Wu L."/>
            <person name="Ma J."/>
        </authorList>
    </citation>
    <scope>NUCLEOTIDE SEQUENCE [LARGE SCALE GENOMIC DNA]</scope>
    <source>
        <strain evidence="3">JCM 10696</strain>
    </source>
</reference>
<keyword evidence="3" id="KW-1185">Reference proteome</keyword>
<organism evidence="2 3">
    <name type="scientific">Actinocorallia libanotica</name>
    <dbReference type="NCBI Taxonomy" id="46162"/>
    <lineage>
        <taxon>Bacteria</taxon>
        <taxon>Bacillati</taxon>
        <taxon>Actinomycetota</taxon>
        <taxon>Actinomycetes</taxon>
        <taxon>Streptosporangiales</taxon>
        <taxon>Thermomonosporaceae</taxon>
        <taxon>Actinocorallia</taxon>
    </lineage>
</organism>
<sequence length="385" mass="41074">MGVISRLARFAAVRPPVFVVTAPGGTAVRLAVEAVLRERGWRSVASPAACSVLVVCGRPGPDLEQAIDRVWNEVPPPRARIRAVAPEREHLLPLLEQAEHELADLRRHRVLRAEENLAEEQGGHQEFGHEHHDGHGKSGHGHHGGKVAGLDMAGQGADRDGLKLDVLHVQLGPVLADWPTGLVVRTEMQGDVVQRAEVETCAGVGGGSFWTEPWAAARDGEPVARGAAERRRAARCLDTLGRLLSVAGWPRAAGQARWLRDDLLADHPPERLAPRFAQLSDSVLRSRTLRWMLRDLGPIDAASALLVGDAADRLYALLVEARTAMDLLGDPTPLDPADEARGVPGAVPVSLLPGLLAGADLGAARLIVASLDPDLDRPAAVAVHA</sequence>
<proteinExistence type="predicted"/>
<dbReference type="Proteomes" id="UP001500665">
    <property type="component" value="Unassembled WGS sequence"/>
</dbReference>